<name>A0AAV0ETY6_9ASTE</name>
<sequence>MNDSDDESNDVSYAEDELSNDEVQGGELEEVEGTITRNEEEIGTVLSGFTQRSFLCNEECFDNLESEKWEDQLLLAVGKQWVTMDACRKYIRMYAIKNKFEVLFQKNCGDKIILRCRGVGCAWRCYIKRKNDGHTAE</sequence>
<evidence type="ECO:0000313" key="3">
    <source>
        <dbReference type="EMBL" id="CAH9126738.1"/>
    </source>
</evidence>
<dbReference type="AlphaFoldDB" id="A0AAV0ETY6"/>
<protein>
    <recommendedName>
        <fullName evidence="2">Transposase MuDR plant domain-containing protein</fullName>
    </recommendedName>
</protein>
<reference evidence="3" key="1">
    <citation type="submission" date="2022-07" db="EMBL/GenBank/DDBJ databases">
        <authorList>
            <person name="Macas J."/>
            <person name="Novak P."/>
            <person name="Neumann P."/>
        </authorList>
    </citation>
    <scope>NUCLEOTIDE SEQUENCE</scope>
</reference>
<dbReference type="Pfam" id="PF03108">
    <property type="entry name" value="DBD_Tnp_Mut"/>
    <property type="match status" value="1"/>
</dbReference>
<feature type="region of interest" description="Disordered" evidence="1">
    <location>
        <begin position="1"/>
        <end position="34"/>
    </location>
</feature>
<feature type="compositionally biased region" description="Acidic residues" evidence="1">
    <location>
        <begin position="1"/>
        <end position="20"/>
    </location>
</feature>
<dbReference type="EMBL" id="CAMAPF010000944">
    <property type="protein sequence ID" value="CAH9126738.1"/>
    <property type="molecule type" value="Genomic_DNA"/>
</dbReference>
<accession>A0AAV0ETY6</accession>
<feature type="domain" description="Transposase MuDR plant" evidence="2">
    <location>
        <begin position="75"/>
        <end position="135"/>
    </location>
</feature>
<evidence type="ECO:0000259" key="2">
    <source>
        <dbReference type="Pfam" id="PF03108"/>
    </source>
</evidence>
<dbReference type="Proteomes" id="UP001152523">
    <property type="component" value="Unassembled WGS sequence"/>
</dbReference>
<evidence type="ECO:0000313" key="4">
    <source>
        <dbReference type="Proteomes" id="UP001152523"/>
    </source>
</evidence>
<organism evidence="3 4">
    <name type="scientific">Cuscuta epithymum</name>
    <dbReference type="NCBI Taxonomy" id="186058"/>
    <lineage>
        <taxon>Eukaryota</taxon>
        <taxon>Viridiplantae</taxon>
        <taxon>Streptophyta</taxon>
        <taxon>Embryophyta</taxon>
        <taxon>Tracheophyta</taxon>
        <taxon>Spermatophyta</taxon>
        <taxon>Magnoliopsida</taxon>
        <taxon>eudicotyledons</taxon>
        <taxon>Gunneridae</taxon>
        <taxon>Pentapetalae</taxon>
        <taxon>asterids</taxon>
        <taxon>lamiids</taxon>
        <taxon>Solanales</taxon>
        <taxon>Convolvulaceae</taxon>
        <taxon>Cuscuteae</taxon>
        <taxon>Cuscuta</taxon>
        <taxon>Cuscuta subgen. Cuscuta</taxon>
    </lineage>
</organism>
<evidence type="ECO:0000256" key="1">
    <source>
        <dbReference type="SAM" id="MobiDB-lite"/>
    </source>
</evidence>
<keyword evidence="4" id="KW-1185">Reference proteome</keyword>
<gene>
    <name evidence="3" type="ORF">CEPIT_LOCUS27768</name>
</gene>
<feature type="non-terminal residue" evidence="3">
    <location>
        <position position="137"/>
    </location>
</feature>
<dbReference type="InterPro" id="IPR004332">
    <property type="entry name" value="Transposase_MuDR"/>
</dbReference>
<proteinExistence type="predicted"/>
<comment type="caution">
    <text evidence="3">The sequence shown here is derived from an EMBL/GenBank/DDBJ whole genome shotgun (WGS) entry which is preliminary data.</text>
</comment>